<accession>A0A937W344</accession>
<name>A0A937W344_UNCTE</name>
<evidence type="ECO:0000313" key="2">
    <source>
        <dbReference type="EMBL" id="MBM3224305.1"/>
    </source>
</evidence>
<gene>
    <name evidence="2" type="ORF">FJZ47_10930</name>
</gene>
<dbReference type="Pfam" id="PF06776">
    <property type="entry name" value="IalB"/>
    <property type="match status" value="1"/>
</dbReference>
<comment type="caution">
    <text evidence="2">The sequence shown here is derived from an EMBL/GenBank/DDBJ whole genome shotgun (WGS) entry which is preliminary data.</text>
</comment>
<evidence type="ECO:0000256" key="1">
    <source>
        <dbReference type="SAM" id="MobiDB-lite"/>
    </source>
</evidence>
<dbReference type="Gene3D" id="2.60.40.1880">
    <property type="entry name" value="Invasion associated locus B (IalB) protein"/>
    <property type="match status" value="1"/>
</dbReference>
<dbReference type="EMBL" id="VGLS01000295">
    <property type="protein sequence ID" value="MBM3224305.1"/>
    <property type="molecule type" value="Genomic_DNA"/>
</dbReference>
<sequence>MLVRDQQKTCYITSNPIEQGGTKKRRSAPYTVVTHRGKNLAEMSVSAGYPYKDKSTVDISVDVQPKHEFFTSSKTPQIAWARDAEADKKIVEDMLKGTRMTVAGQGQGKIASTDTYDLQGFPQAYKRMQELCKEDKPQEAKKKKDTQGKDAKKTDIASKDTKKTDTSSKKPQTKDPKKTDTASKDLRAKESKTAQGKDSKPQSSQTQSSKSKDEKPRDSKPRDSRVREQ</sequence>
<feature type="compositionally biased region" description="Basic and acidic residues" evidence="1">
    <location>
        <begin position="210"/>
        <end position="229"/>
    </location>
</feature>
<dbReference type="InterPro" id="IPR010642">
    <property type="entry name" value="Invasion_prot_B"/>
</dbReference>
<dbReference type="AlphaFoldDB" id="A0A937W344"/>
<organism evidence="2 3">
    <name type="scientific">Tectimicrobiota bacterium</name>
    <dbReference type="NCBI Taxonomy" id="2528274"/>
    <lineage>
        <taxon>Bacteria</taxon>
        <taxon>Pseudomonadati</taxon>
        <taxon>Nitrospinota/Tectimicrobiota group</taxon>
        <taxon>Candidatus Tectimicrobiota</taxon>
    </lineage>
</organism>
<dbReference type="InterPro" id="IPR038696">
    <property type="entry name" value="IalB_sf"/>
</dbReference>
<feature type="compositionally biased region" description="Basic and acidic residues" evidence="1">
    <location>
        <begin position="132"/>
        <end position="200"/>
    </location>
</feature>
<feature type="region of interest" description="Disordered" evidence="1">
    <location>
        <begin position="132"/>
        <end position="229"/>
    </location>
</feature>
<reference evidence="2" key="1">
    <citation type="submission" date="2019-03" db="EMBL/GenBank/DDBJ databases">
        <title>Lake Tanganyika Metagenome-Assembled Genomes (MAGs).</title>
        <authorList>
            <person name="Tran P."/>
        </authorList>
    </citation>
    <scope>NUCLEOTIDE SEQUENCE</scope>
    <source>
        <strain evidence="2">K_DeepCast_65m_m2_066</strain>
    </source>
</reference>
<dbReference type="Proteomes" id="UP000712673">
    <property type="component" value="Unassembled WGS sequence"/>
</dbReference>
<evidence type="ECO:0000313" key="3">
    <source>
        <dbReference type="Proteomes" id="UP000712673"/>
    </source>
</evidence>
<proteinExistence type="predicted"/>
<protein>
    <submittedName>
        <fullName evidence="2">Uncharacterized protein</fullName>
    </submittedName>
</protein>